<dbReference type="InterPro" id="IPR029044">
    <property type="entry name" value="Nucleotide-diphossugar_trans"/>
</dbReference>
<evidence type="ECO:0000256" key="5">
    <source>
        <dbReference type="ARBA" id="ARBA00022692"/>
    </source>
</evidence>
<feature type="region of interest" description="Disordered" evidence="9">
    <location>
        <begin position="1"/>
        <end position="21"/>
    </location>
</feature>
<dbReference type="Proteomes" id="UP001058003">
    <property type="component" value="Chromosome"/>
</dbReference>
<keyword evidence="2" id="KW-1003">Cell membrane</keyword>
<organism evidence="12 13">
    <name type="scientific">Dactylosporangium aurantiacum</name>
    <dbReference type="NCBI Taxonomy" id="35754"/>
    <lineage>
        <taxon>Bacteria</taxon>
        <taxon>Bacillati</taxon>
        <taxon>Actinomycetota</taxon>
        <taxon>Actinomycetes</taxon>
        <taxon>Micromonosporales</taxon>
        <taxon>Micromonosporaceae</taxon>
        <taxon>Dactylosporangium</taxon>
    </lineage>
</organism>
<feature type="domain" description="Glycosyltransferase 2-like" evidence="11">
    <location>
        <begin position="25"/>
        <end position="170"/>
    </location>
</feature>
<evidence type="ECO:0000259" key="11">
    <source>
        <dbReference type="Pfam" id="PF00535"/>
    </source>
</evidence>
<evidence type="ECO:0000256" key="8">
    <source>
        <dbReference type="ARBA" id="ARBA00023136"/>
    </source>
</evidence>
<evidence type="ECO:0000256" key="2">
    <source>
        <dbReference type="ARBA" id="ARBA00022475"/>
    </source>
</evidence>
<evidence type="ECO:0000256" key="7">
    <source>
        <dbReference type="ARBA" id="ARBA00022989"/>
    </source>
</evidence>
<dbReference type="GO" id="GO:0009103">
    <property type="term" value="P:lipopolysaccharide biosynthetic process"/>
    <property type="evidence" value="ECO:0007669"/>
    <property type="project" value="UniProtKB-KW"/>
</dbReference>
<feature type="transmembrane region" description="Helical" evidence="10">
    <location>
        <begin position="273"/>
        <end position="294"/>
    </location>
</feature>
<evidence type="ECO:0000256" key="6">
    <source>
        <dbReference type="ARBA" id="ARBA00022985"/>
    </source>
</evidence>
<evidence type="ECO:0000256" key="10">
    <source>
        <dbReference type="SAM" id="Phobius"/>
    </source>
</evidence>
<reference evidence="12" key="1">
    <citation type="submission" date="2021-04" db="EMBL/GenBank/DDBJ databases">
        <title>Dactylosporangium aurantiacum NRRL B-8018 full assembly.</title>
        <authorList>
            <person name="Hartkoorn R.C."/>
            <person name="Beaudoing E."/>
            <person name="Hot D."/>
        </authorList>
    </citation>
    <scope>NUCLEOTIDE SEQUENCE</scope>
    <source>
        <strain evidence="12">NRRL B-8018</strain>
    </source>
</reference>
<keyword evidence="4" id="KW-0808">Transferase</keyword>
<keyword evidence="13" id="KW-1185">Reference proteome</keyword>
<comment type="similarity">
    <text evidence="1">Belongs to the glycosyltransferase 2 family.</text>
</comment>
<dbReference type="InterPro" id="IPR001173">
    <property type="entry name" value="Glyco_trans_2-like"/>
</dbReference>
<evidence type="ECO:0000256" key="4">
    <source>
        <dbReference type="ARBA" id="ARBA00022679"/>
    </source>
</evidence>
<dbReference type="PANTHER" id="PTHR48090:SF3">
    <property type="entry name" value="UNDECAPRENYL-PHOSPHATE 4-DEOXY-4-FORMAMIDO-L-ARABINOSE TRANSFERASE"/>
    <property type="match status" value="1"/>
</dbReference>
<dbReference type="SUPFAM" id="SSF53448">
    <property type="entry name" value="Nucleotide-diphospho-sugar transferases"/>
    <property type="match status" value="1"/>
</dbReference>
<evidence type="ECO:0000256" key="1">
    <source>
        <dbReference type="ARBA" id="ARBA00006739"/>
    </source>
</evidence>
<evidence type="ECO:0000256" key="9">
    <source>
        <dbReference type="SAM" id="MobiDB-lite"/>
    </source>
</evidence>
<dbReference type="KEGG" id="daur:Daura_27330"/>
<dbReference type="CDD" id="cd04187">
    <property type="entry name" value="DPM1_like_bac"/>
    <property type="match status" value="1"/>
</dbReference>
<dbReference type="AlphaFoldDB" id="A0A9Q9I9V8"/>
<keyword evidence="8 10" id="KW-0472">Membrane</keyword>
<name>A0A9Q9I9V8_9ACTN</name>
<feature type="transmembrane region" description="Helical" evidence="10">
    <location>
        <begin position="245"/>
        <end position="267"/>
    </location>
</feature>
<keyword evidence="5 10" id="KW-0812">Transmembrane</keyword>
<accession>A0A9Q9I9V8</accession>
<dbReference type="EMBL" id="CP073767">
    <property type="protein sequence ID" value="UWZ50540.1"/>
    <property type="molecule type" value="Genomic_DNA"/>
</dbReference>
<keyword evidence="7 10" id="KW-1133">Transmembrane helix</keyword>
<proteinExistence type="inferred from homology"/>
<dbReference type="GO" id="GO:0005886">
    <property type="term" value="C:plasma membrane"/>
    <property type="evidence" value="ECO:0007669"/>
    <property type="project" value="TreeGrafter"/>
</dbReference>
<dbReference type="PANTHER" id="PTHR48090">
    <property type="entry name" value="UNDECAPRENYL-PHOSPHATE 4-DEOXY-4-FORMAMIDO-L-ARABINOSE TRANSFERASE-RELATED"/>
    <property type="match status" value="1"/>
</dbReference>
<evidence type="ECO:0000313" key="13">
    <source>
        <dbReference type="Proteomes" id="UP001058003"/>
    </source>
</evidence>
<evidence type="ECO:0000256" key="3">
    <source>
        <dbReference type="ARBA" id="ARBA00022676"/>
    </source>
</evidence>
<dbReference type="InterPro" id="IPR050256">
    <property type="entry name" value="Glycosyltransferase_2"/>
</dbReference>
<gene>
    <name evidence="12" type="ORF">Daura_27330</name>
</gene>
<keyword evidence="6" id="KW-0448">Lipopolysaccharide biosynthesis</keyword>
<dbReference type="RefSeq" id="WP_211273440.1">
    <property type="nucleotide sequence ID" value="NZ_CP073767.1"/>
</dbReference>
<sequence length="334" mass="35941">MTATRPAVPSQRTGGDPPRPPSLTAFIPCFNEEGQVDEVHATIDAALSGYPDLEILFVDDGSTDGTLDKVKALSARDPRVRYVSFSRNFGLEAAHGAGFRYARGTWVVQLDADLQSPPAEAPKLIAKALEGYDVVYGIRRERHDPLFRRLGSAVQQRLAQRLFGVDLVYGSSVFRVVRGSVARRAVDLRLATPYFVATMPLLGARWATVDVAHRQRQDGGSRWAVWRLFAHSAELFFGFSLRPLVWVYAAVTLAVLVVLAAGAAVAAGAGGALAGALAGEVVLLGAVGVLAAYVHRLVRGSVRPALFYVREANIPIAPEDSLYADAPAVREPAR</sequence>
<evidence type="ECO:0000313" key="12">
    <source>
        <dbReference type="EMBL" id="UWZ50540.1"/>
    </source>
</evidence>
<dbReference type="Pfam" id="PF00535">
    <property type="entry name" value="Glycos_transf_2"/>
    <property type="match status" value="1"/>
</dbReference>
<dbReference type="GO" id="GO:0016757">
    <property type="term" value="F:glycosyltransferase activity"/>
    <property type="evidence" value="ECO:0007669"/>
    <property type="project" value="UniProtKB-KW"/>
</dbReference>
<keyword evidence="3" id="KW-0328">Glycosyltransferase</keyword>
<dbReference type="Gene3D" id="3.90.550.10">
    <property type="entry name" value="Spore Coat Polysaccharide Biosynthesis Protein SpsA, Chain A"/>
    <property type="match status" value="1"/>
</dbReference>
<protein>
    <submittedName>
        <fullName evidence="12">Glycosyltransferase family 2 protein</fullName>
    </submittedName>
</protein>